<dbReference type="InterPro" id="IPR050679">
    <property type="entry name" value="Bact_HTH_transcr_reg"/>
</dbReference>
<dbReference type="SUPFAM" id="SSF64288">
    <property type="entry name" value="Chorismate lyase-like"/>
    <property type="match status" value="1"/>
</dbReference>
<dbReference type="Proteomes" id="UP001501138">
    <property type="component" value="Unassembled WGS sequence"/>
</dbReference>
<dbReference type="InterPro" id="IPR028978">
    <property type="entry name" value="Chorismate_lyase_/UTRA_dom_sf"/>
</dbReference>
<dbReference type="PRINTS" id="PR00035">
    <property type="entry name" value="HTHGNTR"/>
</dbReference>
<evidence type="ECO:0000256" key="3">
    <source>
        <dbReference type="ARBA" id="ARBA00023163"/>
    </source>
</evidence>
<keyword evidence="6" id="KW-1185">Reference proteome</keyword>
<gene>
    <name evidence="5" type="ORF">GCM10009809_37240</name>
</gene>
<keyword evidence="1" id="KW-0805">Transcription regulation</keyword>
<dbReference type="InterPro" id="IPR036390">
    <property type="entry name" value="WH_DNA-bd_sf"/>
</dbReference>
<dbReference type="Gene3D" id="1.10.10.10">
    <property type="entry name" value="Winged helix-like DNA-binding domain superfamily/Winged helix DNA-binding domain"/>
    <property type="match status" value="1"/>
</dbReference>
<dbReference type="InterPro" id="IPR000524">
    <property type="entry name" value="Tscrpt_reg_HTH_GntR"/>
</dbReference>
<reference evidence="6" key="1">
    <citation type="journal article" date="2019" name="Int. J. Syst. Evol. Microbiol.">
        <title>The Global Catalogue of Microorganisms (GCM) 10K type strain sequencing project: providing services to taxonomists for standard genome sequencing and annotation.</title>
        <authorList>
            <consortium name="The Broad Institute Genomics Platform"/>
            <consortium name="The Broad Institute Genome Sequencing Center for Infectious Disease"/>
            <person name="Wu L."/>
            <person name="Ma J."/>
        </authorList>
    </citation>
    <scope>NUCLEOTIDE SEQUENCE [LARGE SCALE GENOMIC DNA]</scope>
    <source>
        <strain evidence="6">JCM 15589</strain>
    </source>
</reference>
<evidence type="ECO:0000256" key="1">
    <source>
        <dbReference type="ARBA" id="ARBA00023015"/>
    </source>
</evidence>
<keyword evidence="2" id="KW-0238">DNA-binding</keyword>
<dbReference type="PROSITE" id="PS50949">
    <property type="entry name" value="HTH_GNTR"/>
    <property type="match status" value="1"/>
</dbReference>
<evidence type="ECO:0000313" key="6">
    <source>
        <dbReference type="Proteomes" id="UP001501138"/>
    </source>
</evidence>
<name>A0ABP4VXH4_9MICO</name>
<dbReference type="PANTHER" id="PTHR44846:SF17">
    <property type="entry name" value="GNTR-FAMILY TRANSCRIPTIONAL REGULATOR"/>
    <property type="match status" value="1"/>
</dbReference>
<dbReference type="RefSeq" id="WP_344250295.1">
    <property type="nucleotide sequence ID" value="NZ_BAAAPM010000009.1"/>
</dbReference>
<dbReference type="Gene3D" id="3.40.1410.10">
    <property type="entry name" value="Chorismate lyase-like"/>
    <property type="match status" value="1"/>
</dbReference>
<comment type="caution">
    <text evidence="5">The sequence shown here is derived from an EMBL/GenBank/DDBJ whole genome shotgun (WGS) entry which is preliminary data.</text>
</comment>
<dbReference type="Pfam" id="PF00392">
    <property type="entry name" value="GntR"/>
    <property type="match status" value="1"/>
</dbReference>
<evidence type="ECO:0000256" key="2">
    <source>
        <dbReference type="ARBA" id="ARBA00023125"/>
    </source>
</evidence>
<evidence type="ECO:0000313" key="5">
    <source>
        <dbReference type="EMBL" id="GAA1738614.1"/>
    </source>
</evidence>
<accession>A0ABP4VXH4</accession>
<dbReference type="EMBL" id="BAAAPM010000009">
    <property type="protein sequence ID" value="GAA1738614.1"/>
    <property type="molecule type" value="Genomic_DNA"/>
</dbReference>
<dbReference type="SUPFAM" id="SSF46785">
    <property type="entry name" value="Winged helix' DNA-binding domain"/>
    <property type="match status" value="1"/>
</dbReference>
<dbReference type="SMART" id="SM00345">
    <property type="entry name" value="HTH_GNTR"/>
    <property type="match status" value="1"/>
</dbReference>
<evidence type="ECO:0000259" key="4">
    <source>
        <dbReference type="PROSITE" id="PS50949"/>
    </source>
</evidence>
<feature type="domain" description="HTH gntR-type" evidence="4">
    <location>
        <begin position="19"/>
        <end position="87"/>
    </location>
</feature>
<protein>
    <recommendedName>
        <fullName evidence="4">HTH gntR-type domain-containing protein</fullName>
    </recommendedName>
</protein>
<dbReference type="SMART" id="SM00866">
    <property type="entry name" value="UTRA"/>
    <property type="match status" value="1"/>
</dbReference>
<sequence length="262" mass="27952">MDQPVAELLSRRVAAPAGQPMRVAVYSRLADGIRREVFPLGSVLPNETELGTALGVSRTVVREALILLEEDGLVRTRRGIGRFVATSLPRVGLEQVRPYEEVFADARGDVEVRRVGVRSQPTTDFVTGALGLDADANTWFAEHVLVRDGEPVALVQEHLPAGRYLSDVSHDVADALPRAVDGPGTLLANLVAILGPVLSAGECEFVAGVPGDTRAGHLDVDPSDPVLILTQVGKHGHQPLYLAKVVVPPRAGHLRVMQSVTG</sequence>
<dbReference type="InterPro" id="IPR011663">
    <property type="entry name" value="UTRA"/>
</dbReference>
<dbReference type="PANTHER" id="PTHR44846">
    <property type="entry name" value="MANNOSYL-D-GLYCERATE TRANSPORT/METABOLISM SYSTEM REPRESSOR MNGR-RELATED"/>
    <property type="match status" value="1"/>
</dbReference>
<dbReference type="CDD" id="cd07377">
    <property type="entry name" value="WHTH_GntR"/>
    <property type="match status" value="1"/>
</dbReference>
<dbReference type="InterPro" id="IPR036388">
    <property type="entry name" value="WH-like_DNA-bd_sf"/>
</dbReference>
<keyword evidence="3" id="KW-0804">Transcription</keyword>
<proteinExistence type="predicted"/>
<organism evidence="5 6">
    <name type="scientific">Isoptericola hypogeus</name>
    <dbReference type="NCBI Taxonomy" id="300179"/>
    <lineage>
        <taxon>Bacteria</taxon>
        <taxon>Bacillati</taxon>
        <taxon>Actinomycetota</taxon>
        <taxon>Actinomycetes</taxon>
        <taxon>Micrococcales</taxon>
        <taxon>Promicromonosporaceae</taxon>
        <taxon>Isoptericola</taxon>
    </lineage>
</organism>